<name>A0ACC2HLX7_DALPE</name>
<keyword evidence="2" id="KW-1185">Reference proteome</keyword>
<proteinExistence type="predicted"/>
<reference evidence="1" key="1">
    <citation type="submission" date="2021-05" db="EMBL/GenBank/DDBJ databases">
        <authorList>
            <person name="Pan Q."/>
            <person name="Jouanno E."/>
            <person name="Zahm M."/>
            <person name="Klopp C."/>
            <person name="Cabau C."/>
            <person name="Louis A."/>
            <person name="Berthelot C."/>
            <person name="Parey E."/>
            <person name="Roest Crollius H."/>
            <person name="Montfort J."/>
            <person name="Robinson-Rechavi M."/>
            <person name="Bouchez O."/>
            <person name="Lampietro C."/>
            <person name="Lopez Roques C."/>
            <person name="Donnadieu C."/>
            <person name="Postlethwait J."/>
            <person name="Bobe J."/>
            <person name="Dillon D."/>
            <person name="Chandos A."/>
            <person name="von Hippel F."/>
            <person name="Guiguen Y."/>
        </authorList>
    </citation>
    <scope>NUCLEOTIDE SEQUENCE</scope>
    <source>
        <strain evidence="1">YG-Jan2019</strain>
    </source>
</reference>
<organism evidence="1 2">
    <name type="scientific">Dallia pectoralis</name>
    <name type="common">Alaska blackfish</name>
    <dbReference type="NCBI Taxonomy" id="75939"/>
    <lineage>
        <taxon>Eukaryota</taxon>
        <taxon>Metazoa</taxon>
        <taxon>Chordata</taxon>
        <taxon>Craniata</taxon>
        <taxon>Vertebrata</taxon>
        <taxon>Euteleostomi</taxon>
        <taxon>Actinopterygii</taxon>
        <taxon>Neopterygii</taxon>
        <taxon>Teleostei</taxon>
        <taxon>Protacanthopterygii</taxon>
        <taxon>Esociformes</taxon>
        <taxon>Umbridae</taxon>
        <taxon>Dallia</taxon>
    </lineage>
</organism>
<dbReference type="EMBL" id="CM055728">
    <property type="protein sequence ID" value="KAJ8016685.1"/>
    <property type="molecule type" value="Genomic_DNA"/>
</dbReference>
<protein>
    <submittedName>
        <fullName evidence="1">Uncharacterized protein</fullName>
    </submittedName>
</protein>
<sequence>MSPSSSSIPRPVQLVRLPHNSCTGWGVEEGGAVNEETTVAESGLRRKGLLYFTTSFVPSRAESVAPLLWDTAGALTHMQSHRKPAR</sequence>
<dbReference type="Proteomes" id="UP001157502">
    <property type="component" value="Chromosome 1"/>
</dbReference>
<accession>A0ACC2HLX7</accession>
<evidence type="ECO:0000313" key="2">
    <source>
        <dbReference type="Proteomes" id="UP001157502"/>
    </source>
</evidence>
<evidence type="ECO:0000313" key="1">
    <source>
        <dbReference type="EMBL" id="KAJ8016685.1"/>
    </source>
</evidence>
<comment type="caution">
    <text evidence="1">The sequence shown here is derived from an EMBL/GenBank/DDBJ whole genome shotgun (WGS) entry which is preliminary data.</text>
</comment>
<gene>
    <name evidence="1" type="ORF">DPEC_G00009820</name>
</gene>